<dbReference type="RefSeq" id="WP_000661514.1">
    <property type="nucleotide sequence ID" value="NZ_JARMNH010000007.1"/>
</dbReference>
<sequence length="250" mass="28124">MKELRKYQSFNSIHEMDNSISEYLSVYKLKESEYTVLWKLACYSCKFIGVSYLKVDSLSDLTGYSKRTIQRALKVLSELGIITRINQFKPVKGGYSASITVINPYESHLAKSPCEEAVEPTPECTEKSPSHTDTITYKTKISKDNTYVDELSIDHLVAAGVPTEFASLAISYFDATKVYKLWGRVQLAARKYAPDLVDTAEVAISGLRASVLASKAKRVRDFNGYFYGVLAQKLSTAQRSLKCKLFNFLQ</sequence>
<evidence type="ECO:0000313" key="2">
    <source>
        <dbReference type="Proteomes" id="UP000194945"/>
    </source>
</evidence>
<dbReference type="InterPro" id="IPR036388">
    <property type="entry name" value="WH-like_DNA-bd_sf"/>
</dbReference>
<dbReference type="Proteomes" id="UP000194945">
    <property type="component" value="Unassembled WGS sequence"/>
</dbReference>
<dbReference type="InterPro" id="IPR036390">
    <property type="entry name" value="WH_DNA-bd_sf"/>
</dbReference>
<name>A0A242Z1Q3_9BACI</name>
<dbReference type="SUPFAM" id="SSF46785">
    <property type="entry name" value="Winged helix' DNA-binding domain"/>
    <property type="match status" value="1"/>
</dbReference>
<gene>
    <name evidence="1" type="ORF">BK730_21175</name>
</gene>
<protein>
    <submittedName>
        <fullName evidence="1">Transcriptional regulator</fullName>
    </submittedName>
</protein>
<dbReference type="AlphaFoldDB" id="A0A242Z1Q3"/>
<evidence type="ECO:0000313" key="1">
    <source>
        <dbReference type="EMBL" id="OTX86397.1"/>
    </source>
</evidence>
<dbReference type="Pfam" id="PF13730">
    <property type="entry name" value="HTH_36"/>
    <property type="match status" value="1"/>
</dbReference>
<dbReference type="Gene3D" id="1.10.10.10">
    <property type="entry name" value="Winged helix-like DNA-binding domain superfamily/Winged helix DNA-binding domain"/>
    <property type="match status" value="1"/>
</dbReference>
<dbReference type="EMBL" id="NFDE01000058">
    <property type="protein sequence ID" value="OTX86397.1"/>
    <property type="molecule type" value="Genomic_DNA"/>
</dbReference>
<reference evidence="1 2" key="1">
    <citation type="submission" date="2016-10" db="EMBL/GenBank/DDBJ databases">
        <title>Comparative genomics of Bacillus thuringiensis reveals a path to pathogens against multiple invertebrate hosts.</title>
        <authorList>
            <person name="Zheng J."/>
            <person name="Gao Q."/>
            <person name="Liu H."/>
            <person name="Peng D."/>
            <person name="Ruan L."/>
            <person name="Sun M."/>
        </authorList>
    </citation>
    <scope>NUCLEOTIDE SEQUENCE [LARGE SCALE GENOMIC DNA]</scope>
    <source>
        <strain evidence="1">BGSC 4BK1</strain>
    </source>
</reference>
<accession>A0A242Z1Q3</accession>
<proteinExistence type="predicted"/>
<comment type="caution">
    <text evidence="1">The sequence shown here is derived from an EMBL/GenBank/DDBJ whole genome shotgun (WGS) entry which is preliminary data.</text>
</comment>
<organism evidence="1 2">
    <name type="scientific">Bacillus wiedmannii</name>
    <dbReference type="NCBI Taxonomy" id="1890302"/>
    <lineage>
        <taxon>Bacteria</taxon>
        <taxon>Bacillati</taxon>
        <taxon>Bacillota</taxon>
        <taxon>Bacilli</taxon>
        <taxon>Bacillales</taxon>
        <taxon>Bacillaceae</taxon>
        <taxon>Bacillus</taxon>
        <taxon>Bacillus cereus group</taxon>
    </lineage>
</organism>